<sequence length="1413" mass="156763">PVPCPRGTYGPNAGAVSEESCLTCPPQHYCPRPGLPSPLACGPMAVQPLSGQDVCICSGNGQSFQRTDGRCFCTIGYQSSSDGEMCVQQLYSICRNGKSRTQYGDCLDHHQWSLHCKDKVCQTPEDYHGYDRELGLCVCREPPGRAACGGLCRWKPATHLKLQCSLSIQVSSVSGGVLEAVFERWDSRGTLQCRSHRKPSRPVYIVQTTGGDALITDTQWSKDPSDVEDQSVSSVAGVLNPTTCLQLGDVLLFTVSTRHYPLYDIDNLYNTNSDFDWGALRLLEEELTLSWTPPTLFSLVFSHQGVYVFTLSSNRHKHMIMFQEYGWPEKKPIITRYRSLQLAYQMDDYASKGSRVFTVRKTHRNQQARLMKDSIQPDEFWDYEHQVDLEAFSSNTFYSLLLKQSLSVTARLGQLTTEINVTALKKCSNRHVKEMYQGVLGKLQLLHPGMIAEERVGEGYERMRKEMEKEVGRRRALASQLRTLLDNQLEVLRRDQQAKQGVYSVFTTRCRECTGLLSKISNGNQASCELHQQILTQRLTCLVDEMGELVAAECHRQGAWGLLGEGTGAKLLCPDTGSPDGSLRVPAAVHCDPVTGLMKPNPQSHMLLSSGHTMAVPPDYFIHPQTGRVLPIVGNVAYDPVSSTLVFTTDLCTGDVRKLDSPLLPFLPFPTSCPSELPLPCIRLKGLKPGHRLQLGMPAADPDTGVPVPTLAVTIHPQTGLVYPLGRLHTCPLSRLPQPIQIGYPMLDSRTGNIVLTVGVHLDLVTGDVQPVGGALLGEVFTEPLSGQMVRVGGVTIRAGQLVPHVGGYQALLDSKVLAEMLKALDLLKPLTDDWGSDPTLQTASKELEQAWERSLHCGLQLWTRFEMLLDWTLHLQQDGGTLGEMPLPASDMCLPALLGMEYLDPMGSGLSVPVLGCQRDPISGSAIPLAGTMEDPKGKGLVAIRYGAQAVDPVTGLLAPVVGARLDVCSKNIVPMTSSFWLMTAEQTDSVQVEALQREMCVRNSYWQQQRQREEDVLIDLDSALCQHLFSVTDANSHQVQWSGKQLKEAAVELQDAAQTEVQRRAAQRSFLALVLPPHALHILSCGDEEEWDQQCGWHSALMSGLDKLDVCMDQLQQDNETWTSQPGDWSTNLHAMDRELRHREIWEQCCSTQTAVDSALTSLHFVRLVSRLRANTAQYVSTGVAVCLKSFTSLNNYNNVSLKMLLRHHIQALILDVAVAGLIPGLAIFAACLSPSLITHFPVNSLSTTDCVVWRSLAGTIKYTVDTWMEENSQSSLQFQHKYDLKQGSPNFFLRGPHSRGSGFVDLLDAQWECEGELIPLDLSVLNPREFLVYQHGLFLIDTLHNEAEETLFVRRQRLQCVGGFSLMLLHCLSHIKTKDMSADFSPAFQRLFFKTLQDCLQELFQARLSI</sequence>
<proteinExistence type="predicted"/>
<dbReference type="OMA" id="KMYLRTL"/>
<name>A0A087XIS7_POEFO</name>
<keyword evidence="2" id="KW-1185">Reference proteome</keyword>
<dbReference type="STRING" id="48698.ENSPFOP00000005680"/>
<accession>A0A087XIS7</accession>
<evidence type="ECO:0000313" key="2">
    <source>
        <dbReference type="Proteomes" id="UP000028760"/>
    </source>
</evidence>
<organism evidence="1 2">
    <name type="scientific">Poecilia formosa</name>
    <name type="common">Amazon molly</name>
    <name type="synonym">Limia formosa</name>
    <dbReference type="NCBI Taxonomy" id="48698"/>
    <lineage>
        <taxon>Eukaryota</taxon>
        <taxon>Metazoa</taxon>
        <taxon>Chordata</taxon>
        <taxon>Craniata</taxon>
        <taxon>Vertebrata</taxon>
        <taxon>Euteleostomi</taxon>
        <taxon>Actinopterygii</taxon>
        <taxon>Neopterygii</taxon>
        <taxon>Teleostei</taxon>
        <taxon>Neoteleostei</taxon>
        <taxon>Acanthomorphata</taxon>
        <taxon>Ovalentaria</taxon>
        <taxon>Atherinomorphae</taxon>
        <taxon>Cyprinodontiformes</taxon>
        <taxon>Poeciliidae</taxon>
        <taxon>Poeciliinae</taxon>
        <taxon>Poecilia</taxon>
    </lineage>
</organism>
<dbReference type="PANTHER" id="PTHR47236:SF5">
    <property type="entry name" value="GENE, 32742-RELATED"/>
    <property type="match status" value="1"/>
</dbReference>
<dbReference type="PANTHER" id="PTHR47236">
    <property type="entry name" value="GENE, 32742-RELATED-RELATED"/>
    <property type="match status" value="1"/>
</dbReference>
<evidence type="ECO:0000313" key="1">
    <source>
        <dbReference type="Ensembl" id="ENSPFOP00000005680.1"/>
    </source>
</evidence>
<dbReference type="Proteomes" id="UP000028760">
    <property type="component" value="Unassembled WGS sequence"/>
</dbReference>
<reference evidence="1" key="3">
    <citation type="submission" date="2025-09" db="UniProtKB">
        <authorList>
            <consortium name="Ensembl"/>
        </authorList>
    </citation>
    <scope>IDENTIFICATION</scope>
</reference>
<dbReference type="EMBL" id="AYCK01003455">
    <property type="status" value="NOT_ANNOTATED_CDS"/>
    <property type="molecule type" value="Genomic_DNA"/>
</dbReference>
<dbReference type="eggNOG" id="ENOG502QT6K">
    <property type="taxonomic scope" value="Eukaryota"/>
</dbReference>
<reference evidence="1" key="2">
    <citation type="submission" date="2025-08" db="UniProtKB">
        <authorList>
            <consortium name="Ensembl"/>
        </authorList>
    </citation>
    <scope>IDENTIFICATION</scope>
</reference>
<protein>
    <submittedName>
        <fullName evidence="1">Uncharacterized protein</fullName>
    </submittedName>
</protein>
<dbReference type="GeneTree" id="ENSGT00390000003661"/>
<reference evidence="2" key="1">
    <citation type="submission" date="2013-10" db="EMBL/GenBank/DDBJ databases">
        <authorList>
            <person name="Schartl M."/>
            <person name="Warren W."/>
        </authorList>
    </citation>
    <scope>NUCLEOTIDE SEQUENCE [LARGE SCALE GENOMIC DNA]</scope>
    <source>
        <strain evidence="2">female</strain>
    </source>
</reference>
<dbReference type="Ensembl" id="ENSPFOT00000005689.1">
    <property type="protein sequence ID" value="ENSPFOP00000005680.1"/>
    <property type="gene ID" value="ENSPFOG00000005762.1"/>
</dbReference>